<dbReference type="Pfam" id="PF03358">
    <property type="entry name" value="FMN_red"/>
    <property type="match status" value="1"/>
</dbReference>
<reference evidence="4 5" key="1">
    <citation type="submission" date="2019-03" db="EMBL/GenBank/DDBJ databases">
        <title>Genomic Encyclopedia of Type Strains, Phase IV (KMG-IV): sequencing the most valuable type-strain genomes for metagenomic binning, comparative biology and taxonomic classification.</title>
        <authorList>
            <person name="Goeker M."/>
        </authorList>
    </citation>
    <scope>NUCLEOTIDE SEQUENCE [LARGE SCALE GENOMIC DNA]</scope>
    <source>
        <strain evidence="4 5">DSM 19377</strain>
    </source>
</reference>
<proteinExistence type="predicted"/>
<dbReference type="InterPro" id="IPR029039">
    <property type="entry name" value="Flavoprotein-like_sf"/>
</dbReference>
<dbReference type="InterPro" id="IPR051796">
    <property type="entry name" value="ISF_SsuE-like"/>
</dbReference>
<keyword evidence="5" id="KW-1185">Reference proteome</keyword>
<feature type="domain" description="NADPH-dependent FMN reductase-like" evidence="3">
    <location>
        <begin position="2"/>
        <end position="145"/>
    </location>
</feature>
<name>A0A4V2SN07_9BACL</name>
<comment type="caution">
    <text evidence="4">The sequence shown here is derived from an EMBL/GenBank/DDBJ whole genome shotgun (WGS) entry which is preliminary data.</text>
</comment>
<dbReference type="Proteomes" id="UP000295416">
    <property type="component" value="Unassembled WGS sequence"/>
</dbReference>
<dbReference type="AlphaFoldDB" id="A0A4V2SN07"/>
<evidence type="ECO:0000313" key="5">
    <source>
        <dbReference type="Proteomes" id="UP000295416"/>
    </source>
</evidence>
<organism evidence="4 5">
    <name type="scientific">Scopulibacillus darangshiensis</name>
    <dbReference type="NCBI Taxonomy" id="442528"/>
    <lineage>
        <taxon>Bacteria</taxon>
        <taxon>Bacillati</taxon>
        <taxon>Bacillota</taxon>
        <taxon>Bacilli</taxon>
        <taxon>Bacillales</taxon>
        <taxon>Sporolactobacillaceae</taxon>
        <taxon>Scopulibacillus</taxon>
    </lineage>
</organism>
<dbReference type="SUPFAM" id="SSF52218">
    <property type="entry name" value="Flavoproteins"/>
    <property type="match status" value="1"/>
</dbReference>
<keyword evidence="1" id="KW-0285">Flavoprotein</keyword>
<dbReference type="GO" id="GO:0016491">
    <property type="term" value="F:oxidoreductase activity"/>
    <property type="evidence" value="ECO:0007669"/>
    <property type="project" value="InterPro"/>
</dbReference>
<evidence type="ECO:0000313" key="4">
    <source>
        <dbReference type="EMBL" id="TCP29406.1"/>
    </source>
</evidence>
<dbReference type="PANTHER" id="PTHR43278">
    <property type="entry name" value="NAD(P)H-DEPENDENT FMN-CONTAINING OXIDOREDUCTASE YWQN-RELATED"/>
    <property type="match status" value="1"/>
</dbReference>
<dbReference type="EMBL" id="SLXK01000010">
    <property type="protein sequence ID" value="TCP29406.1"/>
    <property type="molecule type" value="Genomic_DNA"/>
</dbReference>
<evidence type="ECO:0000256" key="1">
    <source>
        <dbReference type="ARBA" id="ARBA00022630"/>
    </source>
</evidence>
<dbReference type="InterPro" id="IPR005025">
    <property type="entry name" value="FMN_Rdtase-like_dom"/>
</dbReference>
<sequence>MMTIGIIYGGTREGNTEMLAHYAVQELAAEKIYLRDYSIHSIVDQRHILGGFQNIGDDYNSIIDRILQHDILIFVTPIYWYSMSGTMKNFIDRWSQSLRDTNYSNFKASMSAKKAFVIAVGGDNPYVKGLPLIQQFQHIFDFMGMSFDGYVLGEGNKPGDIRQDEAAILAAQQLNNKLKAYEG</sequence>
<gene>
    <name evidence="4" type="ORF">EV207_11026</name>
</gene>
<protein>
    <submittedName>
        <fullName evidence="4">Multimeric flavodoxin WrbA</fullName>
    </submittedName>
</protein>
<dbReference type="Gene3D" id="3.40.50.360">
    <property type="match status" value="1"/>
</dbReference>
<keyword evidence="2" id="KW-0288">FMN</keyword>
<evidence type="ECO:0000256" key="2">
    <source>
        <dbReference type="ARBA" id="ARBA00022643"/>
    </source>
</evidence>
<dbReference type="PANTHER" id="PTHR43278:SF4">
    <property type="entry name" value="NAD(P)H-DEPENDENT FMN-CONTAINING OXIDOREDUCTASE YWQN-RELATED"/>
    <property type="match status" value="1"/>
</dbReference>
<evidence type="ECO:0000259" key="3">
    <source>
        <dbReference type="Pfam" id="PF03358"/>
    </source>
</evidence>
<accession>A0A4V2SN07</accession>